<evidence type="ECO:0000256" key="1">
    <source>
        <dbReference type="SAM" id="MobiDB-lite"/>
    </source>
</evidence>
<reference evidence="3" key="1">
    <citation type="submission" date="2017-06" db="EMBL/GenBank/DDBJ databases">
        <title>Whole genome sequence of Laribacter hongkongensis LHGZ1.</title>
        <authorList>
            <person name="Chen D."/>
            <person name="Wu H."/>
            <person name="Chen J."/>
        </authorList>
    </citation>
    <scope>NUCLEOTIDE SEQUENCE [LARGE SCALE GENOMIC DNA]</scope>
    <source>
        <strain evidence="3">LHGZ1</strain>
    </source>
</reference>
<evidence type="ECO:0000313" key="2">
    <source>
        <dbReference type="EMBL" id="ASJ26031.1"/>
    </source>
</evidence>
<dbReference type="Proteomes" id="UP000197424">
    <property type="component" value="Chromosome"/>
</dbReference>
<dbReference type="EMBL" id="CP022115">
    <property type="protein sequence ID" value="ASJ26031.1"/>
    <property type="molecule type" value="Genomic_DNA"/>
</dbReference>
<organism evidence="2 3">
    <name type="scientific">Laribacter hongkongensis</name>
    <dbReference type="NCBI Taxonomy" id="168471"/>
    <lineage>
        <taxon>Bacteria</taxon>
        <taxon>Pseudomonadati</taxon>
        <taxon>Pseudomonadota</taxon>
        <taxon>Betaproteobacteria</taxon>
        <taxon>Neisseriales</taxon>
        <taxon>Aquaspirillaceae</taxon>
        <taxon>Laribacter</taxon>
    </lineage>
</organism>
<evidence type="ECO:0000313" key="3">
    <source>
        <dbReference type="Proteomes" id="UP000197424"/>
    </source>
</evidence>
<gene>
    <name evidence="2" type="ORF">LHGZ1_3200</name>
</gene>
<name>A0A248LNI1_9NEIS</name>
<feature type="region of interest" description="Disordered" evidence="1">
    <location>
        <begin position="30"/>
        <end position="52"/>
    </location>
</feature>
<proteinExistence type="predicted"/>
<protein>
    <submittedName>
        <fullName evidence="2">Uncharacterized protein</fullName>
    </submittedName>
</protein>
<dbReference type="AlphaFoldDB" id="A0A248LNI1"/>
<sequence>MLAVSAMVCAGPDPLPPAACPHAPENLLTGRALPAPGRPAVPGYSMTMRSSRKGTGLAGDAAVASVRGCQPAAWSGVAGRPAMAGLEHALD</sequence>
<accession>A0A248LNI1</accession>